<dbReference type="CDD" id="cd13637">
    <property type="entry name" value="PBP2_Ca3427_like"/>
    <property type="match status" value="1"/>
</dbReference>
<dbReference type="OMA" id="HFNLPWH"/>
<comment type="subcellular location">
    <subcellularLocation>
        <location evidence="1">Periplasm</location>
    </subcellularLocation>
</comment>
<name>A0A168QY12_ABSGL</name>
<evidence type="ECO:0000256" key="2">
    <source>
        <dbReference type="ARBA" id="ARBA00010742"/>
    </source>
</evidence>
<evidence type="ECO:0000259" key="5">
    <source>
        <dbReference type="Pfam" id="PF22384"/>
    </source>
</evidence>
<dbReference type="PANTHER" id="PTHR30024:SF47">
    <property type="entry name" value="TAURINE-BINDING PERIPLASMIC PROTEIN"/>
    <property type="match status" value="1"/>
</dbReference>
<dbReference type="SUPFAM" id="SSF53850">
    <property type="entry name" value="Periplasmic binding protein-like II"/>
    <property type="match status" value="1"/>
</dbReference>
<evidence type="ECO:0000313" key="6">
    <source>
        <dbReference type="EMBL" id="SAM05748.1"/>
    </source>
</evidence>
<dbReference type="SUPFAM" id="SSF54909">
    <property type="entry name" value="Dimeric alpha+beta barrel"/>
    <property type="match status" value="1"/>
</dbReference>
<dbReference type="PANTHER" id="PTHR30024">
    <property type="entry name" value="ALIPHATIC SULFONATES-BINDING PROTEIN-RELATED"/>
    <property type="match status" value="1"/>
</dbReference>
<dbReference type="Gene3D" id="3.40.190.10">
    <property type="entry name" value="Periplasmic binding protein-like II"/>
    <property type="match status" value="2"/>
</dbReference>
<comment type="similarity">
    <text evidence="2">Belongs to the bacterial solute-binding protein SsuA/TauA family.</text>
</comment>
<dbReference type="EMBL" id="LT554468">
    <property type="protein sequence ID" value="SAM05748.1"/>
    <property type="molecule type" value="Genomic_DNA"/>
</dbReference>
<feature type="domain" description="Ca3427-like PBP 2" evidence="5">
    <location>
        <begin position="90"/>
        <end position="191"/>
    </location>
</feature>
<keyword evidence="7" id="KW-1185">Reference proteome</keyword>
<dbReference type="InterPro" id="IPR054364">
    <property type="entry name" value="Ca3427-like_PBP2"/>
</dbReference>
<accession>A0A168QY12</accession>
<keyword evidence="3" id="KW-0732">Signal</keyword>
<sequence>MSEKTIRIGYVPEHFSTPLYIAQEQGFFRDNNVNVELVCCPGGTGEMTSKLEDKSLDIAIALTEGLVAGISKGQDWYKIVGTYVDAPLCWAISTGQESRHHSVDTLHKSNCGISRYGSGSQIMAYVLADQQGWLSKSSKEENSSPMSFSVLNNFKAMRDSVNDASTDFFMWELFTTKPYHDTKEVRCIGKITPPWPAFMFAAHVDVLDAPEVPRALQAIQKATTLFMEQKDGESIKHIIRILNYQEQDVRDWFKTVHYAPDHTGISQRALQVTVSTLQKAGVVGANGPSVDDLCYLKLAINVLDENVIKRWGMKTSSRQLFAVIAKDYPGEETLQKRLDVRRQHIENANKSFVKGTLKSGGALVDPNGSGNMLGSLMIIEAESIEKARQFIENDIYVESKVWESWEIYPYKAGA</sequence>
<evidence type="ECO:0000313" key="7">
    <source>
        <dbReference type="Proteomes" id="UP000078561"/>
    </source>
</evidence>
<dbReference type="OrthoDB" id="1363at2759"/>
<evidence type="ECO:0000256" key="1">
    <source>
        <dbReference type="ARBA" id="ARBA00004418"/>
    </source>
</evidence>
<evidence type="ECO:0000259" key="4">
    <source>
        <dbReference type="Pfam" id="PF03795"/>
    </source>
</evidence>
<dbReference type="InterPro" id="IPR005545">
    <property type="entry name" value="YCII"/>
</dbReference>
<dbReference type="Pfam" id="PF22384">
    <property type="entry name" value="PBP2_Ca3427_like"/>
    <property type="match status" value="1"/>
</dbReference>
<protein>
    <recommendedName>
        <fullName evidence="8">YCII-related domain-containing protein</fullName>
    </recommendedName>
</protein>
<dbReference type="AlphaFoldDB" id="A0A168QY12"/>
<dbReference type="Gene3D" id="3.30.70.1060">
    <property type="entry name" value="Dimeric alpha+beta barrel"/>
    <property type="match status" value="1"/>
</dbReference>
<organism evidence="6">
    <name type="scientific">Absidia glauca</name>
    <name type="common">Pin mould</name>
    <dbReference type="NCBI Taxonomy" id="4829"/>
    <lineage>
        <taxon>Eukaryota</taxon>
        <taxon>Fungi</taxon>
        <taxon>Fungi incertae sedis</taxon>
        <taxon>Mucoromycota</taxon>
        <taxon>Mucoromycotina</taxon>
        <taxon>Mucoromycetes</taxon>
        <taxon>Mucorales</taxon>
        <taxon>Cunninghamellaceae</taxon>
        <taxon>Absidia</taxon>
    </lineage>
</organism>
<dbReference type="Pfam" id="PF03795">
    <property type="entry name" value="YCII"/>
    <property type="match status" value="1"/>
</dbReference>
<evidence type="ECO:0008006" key="8">
    <source>
        <dbReference type="Google" id="ProtNLM"/>
    </source>
</evidence>
<gene>
    <name evidence="6" type="primary">ABSGL_11623.1 scaffold 12295</name>
</gene>
<dbReference type="InterPro" id="IPR011008">
    <property type="entry name" value="Dimeric_a/b-barrel"/>
</dbReference>
<proteinExistence type="inferred from homology"/>
<reference evidence="6" key="1">
    <citation type="submission" date="2016-04" db="EMBL/GenBank/DDBJ databases">
        <authorList>
            <person name="Evans L.H."/>
            <person name="Alamgir A."/>
            <person name="Owens N."/>
            <person name="Weber N.D."/>
            <person name="Virtaneva K."/>
            <person name="Barbian K."/>
            <person name="Babar A."/>
            <person name="Rosenke K."/>
        </authorList>
    </citation>
    <scope>NUCLEOTIDE SEQUENCE [LARGE SCALE GENOMIC DNA]</scope>
    <source>
        <strain evidence="6">CBS 101.48</strain>
    </source>
</reference>
<dbReference type="InParanoid" id="A0A168QY12"/>
<dbReference type="Pfam" id="PF13379">
    <property type="entry name" value="NMT1_2"/>
    <property type="match status" value="1"/>
</dbReference>
<dbReference type="GO" id="GO:0042597">
    <property type="term" value="C:periplasmic space"/>
    <property type="evidence" value="ECO:0007669"/>
    <property type="project" value="UniProtKB-SubCell"/>
</dbReference>
<dbReference type="Proteomes" id="UP000078561">
    <property type="component" value="Unassembled WGS sequence"/>
</dbReference>
<evidence type="ECO:0000256" key="3">
    <source>
        <dbReference type="ARBA" id="ARBA00022729"/>
    </source>
</evidence>
<feature type="domain" description="YCII-related" evidence="4">
    <location>
        <begin position="321"/>
        <end position="410"/>
    </location>
</feature>